<dbReference type="InterPro" id="IPR009050">
    <property type="entry name" value="Globin-like_sf"/>
</dbReference>
<evidence type="ECO:0000256" key="2">
    <source>
        <dbReference type="ARBA" id="ARBA00022448"/>
    </source>
</evidence>
<evidence type="ECO:0000256" key="5">
    <source>
        <dbReference type="ARBA" id="ARBA00023004"/>
    </source>
</evidence>
<dbReference type="InterPro" id="IPR001486">
    <property type="entry name" value="Hemoglobin_trunc"/>
</dbReference>
<comment type="similarity">
    <text evidence="1">Belongs to the truncated hemoglobin family. Group I subfamily.</text>
</comment>
<keyword evidence="4" id="KW-0479">Metal-binding</keyword>
<keyword evidence="2" id="KW-0813">Transport</keyword>
<evidence type="ECO:0000256" key="3">
    <source>
        <dbReference type="ARBA" id="ARBA00022617"/>
    </source>
</evidence>
<keyword evidence="7" id="KW-1185">Reference proteome</keyword>
<dbReference type="GO" id="GO:0020037">
    <property type="term" value="F:heme binding"/>
    <property type="evidence" value="ECO:0007669"/>
    <property type="project" value="InterPro"/>
</dbReference>
<name>A0A256IL63_9EURY</name>
<dbReference type="Proteomes" id="UP000216308">
    <property type="component" value="Unassembled WGS sequence"/>
</dbReference>
<organism evidence="6 7">
    <name type="scientific">Halorubrum halodurans</name>
    <dbReference type="NCBI Taxonomy" id="1383851"/>
    <lineage>
        <taxon>Archaea</taxon>
        <taxon>Methanobacteriati</taxon>
        <taxon>Methanobacteriota</taxon>
        <taxon>Stenosarchaea group</taxon>
        <taxon>Halobacteria</taxon>
        <taxon>Halobacteriales</taxon>
        <taxon>Haloferacaceae</taxon>
        <taxon>Halorubrum</taxon>
    </lineage>
</organism>
<accession>A0A256IL63</accession>
<dbReference type="Gene3D" id="1.10.490.10">
    <property type="entry name" value="Globins"/>
    <property type="match status" value="1"/>
</dbReference>
<dbReference type="InterPro" id="IPR016339">
    <property type="entry name" value="Hemoglobin_trunc_I"/>
</dbReference>
<dbReference type="SUPFAM" id="SSF46458">
    <property type="entry name" value="Globin-like"/>
    <property type="match status" value="1"/>
</dbReference>
<dbReference type="RefSeq" id="WP_094531191.1">
    <property type="nucleotide sequence ID" value="NZ_NHPJ01000066.1"/>
</dbReference>
<dbReference type="InterPro" id="IPR012292">
    <property type="entry name" value="Globin/Proto"/>
</dbReference>
<dbReference type="Pfam" id="PF01152">
    <property type="entry name" value="Bac_globin"/>
    <property type="match status" value="1"/>
</dbReference>
<sequence length="121" mass="13116">MADGTLYDRLGGEPAVGAVVSEFYDRVLADERVSHHFEDVDMADQRSHQTKFLSAVTGGPMRYEGDEMAVAHEGLAITDAEFDAVAGHLDDALREFDVDDADRGAVLEAVEAYREAIVEGA</sequence>
<protein>
    <submittedName>
        <fullName evidence="6">Group 1 truncated hemoglobin</fullName>
    </submittedName>
</protein>
<dbReference type="AlphaFoldDB" id="A0A256IL63"/>
<proteinExistence type="inferred from homology"/>
<dbReference type="GO" id="GO:0046872">
    <property type="term" value="F:metal ion binding"/>
    <property type="evidence" value="ECO:0007669"/>
    <property type="project" value="UniProtKB-KW"/>
</dbReference>
<comment type="caution">
    <text evidence="6">The sequence shown here is derived from an EMBL/GenBank/DDBJ whole genome shotgun (WGS) entry which is preliminary data.</text>
</comment>
<dbReference type="OrthoDB" id="313164at2157"/>
<dbReference type="PIRSF" id="PIRSF002030">
    <property type="entry name" value="Globin_Protozoa/Cyanobacteria"/>
    <property type="match status" value="1"/>
</dbReference>
<dbReference type="GO" id="GO:0019825">
    <property type="term" value="F:oxygen binding"/>
    <property type="evidence" value="ECO:0007669"/>
    <property type="project" value="InterPro"/>
</dbReference>
<keyword evidence="3" id="KW-0349">Heme</keyword>
<reference evidence="6 7" key="1">
    <citation type="journal article" date="2014" name="Front. Microbiol.">
        <title>Population and genomic analysis of the genus Halorubrum.</title>
        <authorList>
            <person name="Fullmer M.S."/>
            <person name="Soucy S.M."/>
            <person name="Swithers K.S."/>
            <person name="Makkay A.M."/>
            <person name="Wheeler R."/>
            <person name="Ventosa A."/>
            <person name="Gogarten J.P."/>
            <person name="Papke R.T."/>
        </authorList>
    </citation>
    <scope>NUCLEOTIDE SEQUENCE [LARGE SCALE GENOMIC DNA]</scope>
    <source>
        <strain evidence="6 7">Cb34</strain>
    </source>
</reference>
<dbReference type="CDD" id="cd00454">
    <property type="entry name" value="TrHb1_N"/>
    <property type="match status" value="1"/>
</dbReference>
<gene>
    <name evidence="6" type="ORF">DJ70_06355</name>
</gene>
<evidence type="ECO:0000313" key="6">
    <source>
        <dbReference type="EMBL" id="OYR57261.1"/>
    </source>
</evidence>
<keyword evidence="5" id="KW-0408">Iron</keyword>
<evidence type="ECO:0000313" key="7">
    <source>
        <dbReference type="Proteomes" id="UP000216308"/>
    </source>
</evidence>
<evidence type="ECO:0000256" key="1">
    <source>
        <dbReference type="ARBA" id="ARBA00009660"/>
    </source>
</evidence>
<evidence type="ECO:0000256" key="4">
    <source>
        <dbReference type="ARBA" id="ARBA00022723"/>
    </source>
</evidence>
<dbReference type="EMBL" id="NHPJ01000066">
    <property type="protein sequence ID" value="OYR57261.1"/>
    <property type="molecule type" value="Genomic_DNA"/>
</dbReference>